<evidence type="ECO:0000256" key="5">
    <source>
        <dbReference type="ARBA" id="ARBA00023242"/>
    </source>
</evidence>
<feature type="domain" description="Rad4 beta-hairpin" evidence="8">
    <location>
        <begin position="461"/>
        <end position="513"/>
    </location>
</feature>
<dbReference type="InterPro" id="IPR036985">
    <property type="entry name" value="Transglutaminase-like_sf"/>
</dbReference>
<dbReference type="InterPro" id="IPR004583">
    <property type="entry name" value="DNA_repair_Rad4"/>
</dbReference>
<dbReference type="InterPro" id="IPR018325">
    <property type="entry name" value="Rad4/PNGase_transGLS-fold"/>
</dbReference>
<dbReference type="SUPFAM" id="SSF54001">
    <property type="entry name" value="Cysteine proteinases"/>
    <property type="match status" value="1"/>
</dbReference>
<dbReference type="SMART" id="SM01030">
    <property type="entry name" value="BHD_1"/>
    <property type="match status" value="1"/>
</dbReference>
<evidence type="ECO:0000313" key="10">
    <source>
        <dbReference type="EMBL" id="KAF1984941.1"/>
    </source>
</evidence>
<keyword evidence="3" id="KW-0227">DNA damage</keyword>
<feature type="compositionally biased region" description="Basic and acidic residues" evidence="6">
    <location>
        <begin position="814"/>
        <end position="831"/>
    </location>
</feature>
<feature type="compositionally biased region" description="Acidic residues" evidence="6">
    <location>
        <begin position="832"/>
        <end position="841"/>
    </location>
</feature>
<dbReference type="InterPro" id="IPR018328">
    <property type="entry name" value="Rad4_beta-hairpin_dom3"/>
</dbReference>
<dbReference type="Gene3D" id="3.30.60.290">
    <property type="entry name" value="Rad4, beta-hairpin domain BHD2"/>
    <property type="match status" value="1"/>
</dbReference>
<feature type="domain" description="Rad4 beta-hairpin" evidence="9">
    <location>
        <begin position="520"/>
        <end position="593"/>
    </location>
</feature>
<dbReference type="Pfam" id="PF10405">
    <property type="entry name" value="BHD_3"/>
    <property type="match status" value="1"/>
</dbReference>
<dbReference type="InterPro" id="IPR038765">
    <property type="entry name" value="Papain-like_cys_pep_sf"/>
</dbReference>
<dbReference type="PANTHER" id="PTHR12135:SF0">
    <property type="entry name" value="DNA REPAIR PROTEIN COMPLEMENTING XP-C CELLS"/>
    <property type="match status" value="1"/>
</dbReference>
<evidence type="ECO:0000259" key="8">
    <source>
        <dbReference type="SMART" id="SM01031"/>
    </source>
</evidence>
<keyword evidence="4" id="KW-0234">DNA repair</keyword>
<dbReference type="SMART" id="SM01031">
    <property type="entry name" value="BHD_2"/>
    <property type="match status" value="1"/>
</dbReference>
<protein>
    <submittedName>
        <fullName evidence="10">Rad4-domain-containing protein</fullName>
    </submittedName>
</protein>
<dbReference type="GO" id="GO:0003684">
    <property type="term" value="F:damaged DNA binding"/>
    <property type="evidence" value="ECO:0007669"/>
    <property type="project" value="InterPro"/>
</dbReference>
<evidence type="ECO:0000259" key="7">
    <source>
        <dbReference type="SMART" id="SM01030"/>
    </source>
</evidence>
<dbReference type="GO" id="GO:0003697">
    <property type="term" value="F:single-stranded DNA binding"/>
    <property type="evidence" value="ECO:0007669"/>
    <property type="project" value="TreeGrafter"/>
</dbReference>
<keyword evidence="11" id="KW-1185">Reference proteome</keyword>
<comment type="subcellular location">
    <subcellularLocation>
        <location evidence="1">Nucleus</location>
    </subcellularLocation>
</comment>
<feature type="compositionally biased region" description="Acidic residues" evidence="6">
    <location>
        <begin position="1"/>
        <end position="14"/>
    </location>
</feature>
<feature type="compositionally biased region" description="Polar residues" evidence="6">
    <location>
        <begin position="755"/>
        <end position="765"/>
    </location>
</feature>
<dbReference type="AlphaFoldDB" id="A0A6G1GVF6"/>
<dbReference type="EMBL" id="ML977165">
    <property type="protein sequence ID" value="KAF1984941.1"/>
    <property type="molecule type" value="Genomic_DNA"/>
</dbReference>
<organism evidence="10 11">
    <name type="scientific">Aulographum hederae CBS 113979</name>
    <dbReference type="NCBI Taxonomy" id="1176131"/>
    <lineage>
        <taxon>Eukaryota</taxon>
        <taxon>Fungi</taxon>
        <taxon>Dikarya</taxon>
        <taxon>Ascomycota</taxon>
        <taxon>Pezizomycotina</taxon>
        <taxon>Dothideomycetes</taxon>
        <taxon>Pleosporomycetidae</taxon>
        <taxon>Aulographales</taxon>
        <taxon>Aulographaceae</taxon>
    </lineage>
</organism>
<dbReference type="SMART" id="SM01032">
    <property type="entry name" value="BHD_3"/>
    <property type="match status" value="1"/>
</dbReference>
<gene>
    <name evidence="10" type="ORF">K402DRAFT_395314</name>
</gene>
<dbReference type="Gene3D" id="2.20.20.110">
    <property type="entry name" value="Rad4, beta-hairpin domain BHD1"/>
    <property type="match status" value="1"/>
</dbReference>
<dbReference type="GO" id="GO:0071942">
    <property type="term" value="C:XPC complex"/>
    <property type="evidence" value="ECO:0007669"/>
    <property type="project" value="TreeGrafter"/>
</dbReference>
<evidence type="ECO:0000313" key="11">
    <source>
        <dbReference type="Proteomes" id="UP000800041"/>
    </source>
</evidence>
<sequence>MSEEETSDEYEDVDLGGIPQQVTSEPDQQEAEPSGISIVLDAGNTIQQAAARKKAVATLGLTKKTRLDVHKMHVMCLMAHAYIRNSWCNDGKTQEILRKRVDATTKSQLTTPEKFSTFDRVNIFKGAIFTISDAWRAKFRVISTGTQKSSWWAKDGLDAVSLPAQAEGPTDRVDFQRAAAEPQGSADLGVQLFCAMLRSIGVETRLVCSLQPLPFGSTTTRPAAADIKAQKSVSAEDNSDSRDNLTDASASSPKPLKRITRIGQRITSAPISYGVAPKPLPDWLPAPKYPVFWVEAFCTVNQEWFTVVPFSQTAVTRKADLEPPLSERLNQMDYVMALASDGSIKDLTRKYASTYNAKTIKRRVDSEVSGRMWLDSAMEVFRGAQDFRGDTEDAELARKGNLEGMPKSASDFKDHPVFALESQLRSNQIISPKNKVGNFSTGRGGAMRLEPVYRRENVVTVRSAENWFKLGRELKPHQQPLKHMLAKRQRSEDDEDEGIGLYASFQTVTYKPPPVVNGKVPKNKFGNIDPRIPWMIPVGAVHIQSAEAIKAAKLLGVDYAPTFVGWEYKNGLHAKSDGIVVAAEFGEAIYAVLEAFEYDRYQGAIAVRRELSYRRWKRLYQRLDIRRRVSTYHISGEQDVSDEVEEAIAEAEAEVGTVGEDNLDINNLDVASPPPQTKPSLDDPTSLLPLLKNDYLLRNFAPAPLNRRGKLSLGRRRPGKFTKTKKVSTYLAAEAPSHMPDSDDDAELDYMFGGSSPTGQQQAEQQALLDSFTPANNTDKSKIPGEESSSKIHDGDESSPVEIDDFEGGGFIPEDSHEGPAEGAEEARLDENVQEEDEGNETDIGSMLSHDPEDEDAEPDWLDDQVV</sequence>
<dbReference type="GO" id="GO:0006298">
    <property type="term" value="P:mismatch repair"/>
    <property type="evidence" value="ECO:0007669"/>
    <property type="project" value="TreeGrafter"/>
</dbReference>
<evidence type="ECO:0000256" key="6">
    <source>
        <dbReference type="SAM" id="MobiDB-lite"/>
    </source>
</evidence>
<feature type="domain" description="Rad4 beta-hairpin" evidence="7">
    <location>
        <begin position="401"/>
        <end position="459"/>
    </location>
</feature>
<evidence type="ECO:0000256" key="2">
    <source>
        <dbReference type="ARBA" id="ARBA00009525"/>
    </source>
</evidence>
<dbReference type="InterPro" id="IPR018326">
    <property type="entry name" value="Rad4_beta-hairpin_dom1"/>
</dbReference>
<dbReference type="GO" id="GO:0005737">
    <property type="term" value="C:cytoplasm"/>
    <property type="evidence" value="ECO:0007669"/>
    <property type="project" value="TreeGrafter"/>
</dbReference>
<dbReference type="InterPro" id="IPR018327">
    <property type="entry name" value="BHD_2"/>
</dbReference>
<keyword evidence="5" id="KW-0539">Nucleus</keyword>
<feature type="region of interest" description="Disordered" evidence="6">
    <location>
        <begin position="1"/>
        <end position="33"/>
    </location>
</feature>
<evidence type="ECO:0000259" key="9">
    <source>
        <dbReference type="SMART" id="SM01032"/>
    </source>
</evidence>
<dbReference type="OrthoDB" id="300780at2759"/>
<dbReference type="Proteomes" id="UP000800041">
    <property type="component" value="Unassembled WGS sequence"/>
</dbReference>
<dbReference type="GO" id="GO:0000111">
    <property type="term" value="C:nucleotide-excision repair factor 2 complex"/>
    <property type="evidence" value="ECO:0007669"/>
    <property type="project" value="TreeGrafter"/>
</dbReference>
<dbReference type="Gene3D" id="3.30.70.2460">
    <property type="entry name" value="Rad4, beta-hairpin domain BHD3"/>
    <property type="match status" value="1"/>
</dbReference>
<feature type="compositionally biased region" description="Basic residues" evidence="6">
    <location>
        <begin position="708"/>
        <end position="726"/>
    </location>
</feature>
<evidence type="ECO:0000256" key="4">
    <source>
        <dbReference type="ARBA" id="ARBA00023204"/>
    </source>
</evidence>
<dbReference type="Pfam" id="PF10404">
    <property type="entry name" value="BHD_2"/>
    <property type="match status" value="1"/>
</dbReference>
<dbReference type="Gene3D" id="3.90.260.10">
    <property type="entry name" value="Transglutaminase-like"/>
    <property type="match status" value="1"/>
</dbReference>
<dbReference type="PANTHER" id="PTHR12135">
    <property type="entry name" value="DNA REPAIR PROTEIN XP-C / RAD4"/>
    <property type="match status" value="1"/>
</dbReference>
<feature type="region of interest" description="Disordered" evidence="6">
    <location>
        <begin position="226"/>
        <end position="257"/>
    </location>
</feature>
<reference evidence="10" key="1">
    <citation type="journal article" date="2020" name="Stud. Mycol.">
        <title>101 Dothideomycetes genomes: a test case for predicting lifestyles and emergence of pathogens.</title>
        <authorList>
            <person name="Haridas S."/>
            <person name="Albert R."/>
            <person name="Binder M."/>
            <person name="Bloem J."/>
            <person name="Labutti K."/>
            <person name="Salamov A."/>
            <person name="Andreopoulos B."/>
            <person name="Baker S."/>
            <person name="Barry K."/>
            <person name="Bills G."/>
            <person name="Bluhm B."/>
            <person name="Cannon C."/>
            <person name="Castanera R."/>
            <person name="Culley D."/>
            <person name="Daum C."/>
            <person name="Ezra D."/>
            <person name="Gonzalez J."/>
            <person name="Henrissat B."/>
            <person name="Kuo A."/>
            <person name="Liang C."/>
            <person name="Lipzen A."/>
            <person name="Lutzoni F."/>
            <person name="Magnuson J."/>
            <person name="Mondo S."/>
            <person name="Nolan M."/>
            <person name="Ohm R."/>
            <person name="Pangilinan J."/>
            <person name="Park H.-J."/>
            <person name="Ramirez L."/>
            <person name="Alfaro M."/>
            <person name="Sun H."/>
            <person name="Tritt A."/>
            <person name="Yoshinaga Y."/>
            <person name="Zwiers L.-H."/>
            <person name="Turgeon B."/>
            <person name="Goodwin S."/>
            <person name="Spatafora J."/>
            <person name="Crous P."/>
            <person name="Grigoriev I."/>
        </authorList>
    </citation>
    <scope>NUCLEOTIDE SEQUENCE</scope>
    <source>
        <strain evidence="10">CBS 113979</strain>
    </source>
</reference>
<feature type="compositionally biased region" description="Basic and acidic residues" evidence="6">
    <location>
        <begin position="779"/>
        <end position="796"/>
    </location>
</feature>
<accession>A0A6G1GVF6</accession>
<comment type="similarity">
    <text evidence="2">Belongs to the XPC family.</text>
</comment>
<feature type="compositionally biased region" description="Acidic residues" evidence="6">
    <location>
        <begin position="797"/>
        <end position="807"/>
    </location>
</feature>
<feature type="region of interest" description="Disordered" evidence="6">
    <location>
        <begin position="666"/>
        <end position="685"/>
    </location>
</feature>
<evidence type="ECO:0000256" key="3">
    <source>
        <dbReference type="ARBA" id="ARBA00022763"/>
    </source>
</evidence>
<dbReference type="Pfam" id="PF10403">
    <property type="entry name" value="BHD_1"/>
    <property type="match status" value="1"/>
</dbReference>
<evidence type="ECO:0000256" key="1">
    <source>
        <dbReference type="ARBA" id="ARBA00004123"/>
    </source>
</evidence>
<dbReference type="InterPro" id="IPR042488">
    <property type="entry name" value="Rad4_BHD3_sf"/>
</dbReference>
<dbReference type="GO" id="GO:0006289">
    <property type="term" value="P:nucleotide-excision repair"/>
    <property type="evidence" value="ECO:0007669"/>
    <property type="project" value="InterPro"/>
</dbReference>
<feature type="region of interest" description="Disordered" evidence="6">
    <location>
        <begin position="708"/>
        <end position="867"/>
    </location>
</feature>
<feature type="compositionally biased region" description="Acidic residues" evidence="6">
    <location>
        <begin position="852"/>
        <end position="867"/>
    </location>
</feature>
<dbReference type="Pfam" id="PF03835">
    <property type="entry name" value="Rad4"/>
    <property type="match status" value="1"/>
</dbReference>
<proteinExistence type="inferred from homology"/>
<name>A0A6G1GVF6_9PEZI</name>